<accession>A0A7G9FJ92</accession>
<dbReference type="PANTHER" id="PTHR34135">
    <property type="entry name" value="LYSOZYME"/>
    <property type="match status" value="1"/>
</dbReference>
<keyword evidence="2" id="KW-0732">Signal</keyword>
<reference evidence="3 4" key="1">
    <citation type="submission" date="2020-08" db="EMBL/GenBank/DDBJ databases">
        <authorList>
            <person name="Liu C."/>
            <person name="Sun Q."/>
        </authorList>
    </citation>
    <scope>NUCLEOTIDE SEQUENCE [LARGE SCALE GENOMIC DNA]</scope>
    <source>
        <strain evidence="3 4">NSJ-4</strain>
    </source>
</reference>
<name>A0A7G9FJ92_9FIRM</name>
<protein>
    <recommendedName>
        <fullName evidence="5">Lysozyme</fullName>
    </recommendedName>
</protein>
<dbReference type="PANTHER" id="PTHR34135:SF2">
    <property type="entry name" value="LYSOZYME"/>
    <property type="match status" value="1"/>
</dbReference>
<dbReference type="Pfam" id="PF01183">
    <property type="entry name" value="Glyco_hydro_25"/>
    <property type="match status" value="1"/>
</dbReference>
<dbReference type="InterPro" id="IPR006637">
    <property type="entry name" value="ChW"/>
</dbReference>
<keyword evidence="4" id="KW-1185">Reference proteome</keyword>
<dbReference type="Pfam" id="PF07538">
    <property type="entry name" value="ChW"/>
    <property type="match status" value="6"/>
</dbReference>
<dbReference type="GO" id="GO:0016052">
    <property type="term" value="P:carbohydrate catabolic process"/>
    <property type="evidence" value="ECO:0007669"/>
    <property type="project" value="TreeGrafter"/>
</dbReference>
<dbReference type="GO" id="GO:0016998">
    <property type="term" value="P:cell wall macromolecule catabolic process"/>
    <property type="evidence" value="ECO:0007669"/>
    <property type="project" value="InterPro"/>
</dbReference>
<dbReference type="InterPro" id="IPR002053">
    <property type="entry name" value="Glyco_hydro_25"/>
</dbReference>
<dbReference type="SUPFAM" id="SSF51445">
    <property type="entry name" value="(Trans)glycosidases"/>
    <property type="match status" value="1"/>
</dbReference>
<dbReference type="CDD" id="cd06414">
    <property type="entry name" value="GH25_LytC-like"/>
    <property type="match status" value="1"/>
</dbReference>
<dbReference type="InterPro" id="IPR017853">
    <property type="entry name" value="GH"/>
</dbReference>
<dbReference type="KEGG" id="wcp:H9Q76_07605"/>
<dbReference type="Gene3D" id="3.20.20.80">
    <property type="entry name" value="Glycosidases"/>
    <property type="match status" value="1"/>
</dbReference>
<evidence type="ECO:0000256" key="1">
    <source>
        <dbReference type="ARBA" id="ARBA00010646"/>
    </source>
</evidence>
<dbReference type="GO" id="GO:0003796">
    <property type="term" value="F:lysozyme activity"/>
    <property type="evidence" value="ECO:0007669"/>
    <property type="project" value="InterPro"/>
</dbReference>
<proteinExistence type="inferred from homology"/>
<evidence type="ECO:0000256" key="2">
    <source>
        <dbReference type="SAM" id="SignalP"/>
    </source>
</evidence>
<evidence type="ECO:0000313" key="4">
    <source>
        <dbReference type="Proteomes" id="UP000515819"/>
    </source>
</evidence>
<comment type="similarity">
    <text evidence="1">Belongs to the glycosyl hydrolase 25 family.</text>
</comment>
<evidence type="ECO:0000313" key="3">
    <source>
        <dbReference type="EMBL" id="QNL98623.1"/>
    </source>
</evidence>
<dbReference type="Proteomes" id="UP000515819">
    <property type="component" value="Chromosome"/>
</dbReference>
<evidence type="ECO:0008006" key="5">
    <source>
        <dbReference type="Google" id="ProtNLM"/>
    </source>
</evidence>
<dbReference type="EMBL" id="CP060632">
    <property type="protein sequence ID" value="QNL98623.1"/>
    <property type="molecule type" value="Genomic_DNA"/>
</dbReference>
<gene>
    <name evidence="3" type="ORF">H9Q76_07605</name>
</gene>
<dbReference type="RefSeq" id="WP_118373353.1">
    <property type="nucleotide sequence ID" value="NZ_CP060632.1"/>
</dbReference>
<dbReference type="PROSITE" id="PS51904">
    <property type="entry name" value="GLYCOSYL_HYDROL_F25_2"/>
    <property type="match status" value="1"/>
</dbReference>
<organism evidence="3 4">
    <name type="scientific">Wujia chipingensis</name>
    <dbReference type="NCBI Taxonomy" id="2763670"/>
    <lineage>
        <taxon>Bacteria</taxon>
        <taxon>Bacillati</taxon>
        <taxon>Bacillota</taxon>
        <taxon>Clostridia</taxon>
        <taxon>Lachnospirales</taxon>
        <taxon>Lachnospiraceae</taxon>
        <taxon>Wujia</taxon>
    </lineage>
</organism>
<feature type="signal peptide" evidence="2">
    <location>
        <begin position="1"/>
        <end position="31"/>
    </location>
</feature>
<sequence>MKLRKKFNKVTAWILTCILFFTMAFSITSEAYGEGYTHAKQFKNCHIYNGIDVSTWNKQIDWNAVKASGIDFAFIKVGGRGWGSAGTLYHDSRALENLKGAKAAGIKIGVYFFSQAITEKEAAEEAQYTINYLHTYGISIDLPIAMDFEYASDSPTGGRLRTANLTREQATNVCLAFCSYVATRGYTPMVYANKSMLTNDMNASTIASRYPIWLAQYNSSATYTGAYSYWQYTSSGTVPGIEGRVDMNFYYSTDGSFSSKINIPVPTGETAPADAKIVYATHIQTYGWEKEETYDGGISGTVGQAKRLEAIKIRNNTGIEGSVEYQVHCQSFGWMDWTMDGDIAGLTGLAKRLEAIRIRLTGQLAEQYDVYYRVQCQTYGWLDWAKNGQTAGSTNYAKRLEAIQIKLVEKGGMAPGNTSKVYVSPLIGYNTHVQTYGWTGTVFDGTTGGTTGHAKRLESISITNLTETSGNVVYRVHGQTYGWQGWRQNGAQAGSIGQAKRLEAIQIKLTGTLAEKYDVYYRVHCQTYGWMGWAKNGDPAGTTGHAKRLEAIQIVLRAKGTGAPGASSQPAYVGGAVPQ</sequence>
<dbReference type="AlphaFoldDB" id="A0A7G9FJ92"/>
<dbReference type="GO" id="GO:0009253">
    <property type="term" value="P:peptidoglycan catabolic process"/>
    <property type="evidence" value="ECO:0007669"/>
    <property type="project" value="InterPro"/>
</dbReference>
<feature type="chain" id="PRO_5028839265" description="Lysozyme" evidence="2">
    <location>
        <begin position="32"/>
        <end position="579"/>
    </location>
</feature>
<dbReference type="SMART" id="SM00728">
    <property type="entry name" value="ChW"/>
    <property type="match status" value="6"/>
</dbReference>